<proteinExistence type="inferred from homology"/>
<dbReference type="SUPFAM" id="SSF63380">
    <property type="entry name" value="Riboflavin synthase domain-like"/>
    <property type="match status" value="1"/>
</dbReference>
<dbReference type="InterPro" id="IPR017927">
    <property type="entry name" value="FAD-bd_FR_type"/>
</dbReference>
<evidence type="ECO:0000259" key="9">
    <source>
        <dbReference type="PROSITE" id="PS51384"/>
    </source>
</evidence>
<dbReference type="Pfam" id="PF00175">
    <property type="entry name" value="NAD_binding_1"/>
    <property type="match status" value="1"/>
</dbReference>
<dbReference type="InterPro" id="IPR008333">
    <property type="entry name" value="Cbr1-like_FAD-bd_dom"/>
</dbReference>
<comment type="similarity">
    <text evidence="3">Belongs to the flavoprotein pyridine nucleotide cytochrome reductase family.</text>
</comment>
<evidence type="ECO:0000313" key="10">
    <source>
        <dbReference type="EMBL" id="TKA67290.1"/>
    </source>
</evidence>
<keyword evidence="5 8" id="KW-0274">FAD</keyword>
<comment type="caution">
    <text evidence="10">The sequence shown here is derived from an EMBL/GenBank/DDBJ whole genome shotgun (WGS) entry which is preliminary data.</text>
</comment>
<sequence length="340" mass="36699">MLAIQCSRSQGGVLRYARRYGDNNSSHEGRKPTGSYTRVLAIFALGVPIGWGVHTLNDIRNGPSNSAKPTDFVKYALAAKEDISSTCSIFTLKPAQGSAMDTAQLYDQPAITSVQFKQPQLQIARSYTVLPPDEGQGPEELRFLIRKEQNGEVSGYLHRLALGSTIELRGPSVDYVLPGSAIEVVFLAGGTGIAPALQVAEKLEEAGTMHILWANRRREDCLGAIVDTGNQAASPGKHAIVDQMESIKRRHTSGPDSKTALLVDYYVDEESTFMRPADVAKLLGTAAQDSGKRLILVSGPEGFVNYWAGPKQWVGGREVQGPLGGALATLDLHGWQVVKL</sequence>
<keyword evidence="6" id="KW-0560">Oxidoreductase</keyword>
<evidence type="ECO:0000256" key="3">
    <source>
        <dbReference type="ARBA" id="ARBA00006105"/>
    </source>
</evidence>
<dbReference type="PANTHER" id="PTHR19370">
    <property type="entry name" value="NADH-CYTOCHROME B5 REDUCTASE"/>
    <property type="match status" value="1"/>
</dbReference>
<evidence type="ECO:0000256" key="1">
    <source>
        <dbReference type="ARBA" id="ARBA00001974"/>
    </source>
</evidence>
<dbReference type="CDD" id="cd06183">
    <property type="entry name" value="cyt_b5_reduct_like"/>
    <property type="match status" value="1"/>
</dbReference>
<gene>
    <name evidence="10" type="ORF">B0A55_09233</name>
</gene>
<dbReference type="Proteomes" id="UP000309340">
    <property type="component" value="Unassembled WGS sequence"/>
</dbReference>
<evidence type="ECO:0000256" key="8">
    <source>
        <dbReference type="PIRSR" id="PIRSR601834-1"/>
    </source>
</evidence>
<dbReference type="InterPro" id="IPR001433">
    <property type="entry name" value="OxRdtase_FAD/NAD-bd"/>
</dbReference>
<feature type="binding site" evidence="8">
    <location>
        <position position="144"/>
    </location>
    <ligand>
        <name>FAD</name>
        <dbReference type="ChEBI" id="CHEBI:57692"/>
    </ligand>
</feature>
<dbReference type="InterPro" id="IPR017938">
    <property type="entry name" value="Riboflavin_synthase-like_b-brl"/>
</dbReference>
<organism evidence="10 11">
    <name type="scientific">Friedmanniomyces simplex</name>
    <dbReference type="NCBI Taxonomy" id="329884"/>
    <lineage>
        <taxon>Eukaryota</taxon>
        <taxon>Fungi</taxon>
        <taxon>Dikarya</taxon>
        <taxon>Ascomycota</taxon>
        <taxon>Pezizomycotina</taxon>
        <taxon>Dothideomycetes</taxon>
        <taxon>Dothideomycetidae</taxon>
        <taxon>Mycosphaerellales</taxon>
        <taxon>Teratosphaeriaceae</taxon>
        <taxon>Friedmanniomyces</taxon>
    </lineage>
</organism>
<dbReference type="InterPro" id="IPR039261">
    <property type="entry name" value="FNR_nucleotide-bd"/>
</dbReference>
<dbReference type="AlphaFoldDB" id="A0A4U0WUI8"/>
<reference evidence="10 11" key="1">
    <citation type="submission" date="2017-03" db="EMBL/GenBank/DDBJ databases">
        <title>Genomes of endolithic fungi from Antarctica.</title>
        <authorList>
            <person name="Coleine C."/>
            <person name="Masonjones S."/>
            <person name="Stajich J.E."/>
        </authorList>
    </citation>
    <scope>NUCLEOTIDE SEQUENCE [LARGE SCALE GENOMIC DNA]</scope>
    <source>
        <strain evidence="10 11">CCFEE 5184</strain>
    </source>
</reference>
<dbReference type="SUPFAM" id="SSF52343">
    <property type="entry name" value="Ferredoxin reductase-like, C-terminal NADP-linked domain"/>
    <property type="match status" value="1"/>
</dbReference>
<dbReference type="Pfam" id="PF00970">
    <property type="entry name" value="FAD_binding_6"/>
    <property type="match status" value="1"/>
</dbReference>
<evidence type="ECO:0000313" key="11">
    <source>
        <dbReference type="Proteomes" id="UP000309340"/>
    </source>
</evidence>
<dbReference type="OrthoDB" id="432685at2759"/>
<dbReference type="Gene3D" id="3.40.50.80">
    <property type="entry name" value="Nucleotide-binding domain of ferredoxin-NADP reductase (FNR) module"/>
    <property type="match status" value="1"/>
</dbReference>
<accession>A0A4U0WUI8</accession>
<dbReference type="STRING" id="329884.A0A4U0WUI8"/>
<evidence type="ECO:0000256" key="7">
    <source>
        <dbReference type="ARBA" id="ARBA00023136"/>
    </source>
</evidence>
<feature type="binding site" evidence="8">
    <location>
        <position position="153"/>
    </location>
    <ligand>
        <name>FAD</name>
        <dbReference type="ChEBI" id="CHEBI:57692"/>
    </ligand>
</feature>
<protein>
    <recommendedName>
        <fullName evidence="9">FAD-binding FR-type domain-containing protein</fullName>
    </recommendedName>
</protein>
<evidence type="ECO:0000256" key="6">
    <source>
        <dbReference type="ARBA" id="ARBA00023002"/>
    </source>
</evidence>
<feature type="binding site" evidence="8">
    <location>
        <position position="154"/>
    </location>
    <ligand>
        <name>FAD</name>
        <dbReference type="ChEBI" id="CHEBI:57692"/>
    </ligand>
</feature>
<comment type="cofactor">
    <cofactor evidence="1 8">
        <name>FAD</name>
        <dbReference type="ChEBI" id="CHEBI:57692"/>
    </cofactor>
</comment>
<dbReference type="EMBL" id="NAJQ01000584">
    <property type="protein sequence ID" value="TKA67290.1"/>
    <property type="molecule type" value="Genomic_DNA"/>
</dbReference>
<feature type="binding site" evidence="8">
    <location>
        <position position="125"/>
    </location>
    <ligand>
        <name>FAD</name>
        <dbReference type="ChEBI" id="CHEBI:57692"/>
    </ligand>
</feature>
<name>A0A4U0WUI8_9PEZI</name>
<dbReference type="InterPro" id="IPR001834">
    <property type="entry name" value="CBR-like"/>
</dbReference>
<feature type="domain" description="FAD-binding FR-type" evidence="9">
    <location>
        <begin position="70"/>
        <end position="178"/>
    </location>
</feature>
<evidence type="ECO:0000256" key="4">
    <source>
        <dbReference type="ARBA" id="ARBA00022630"/>
    </source>
</evidence>
<dbReference type="GO" id="GO:0016020">
    <property type="term" value="C:membrane"/>
    <property type="evidence" value="ECO:0007669"/>
    <property type="project" value="UniProtKB-SubCell"/>
</dbReference>
<dbReference type="PANTHER" id="PTHR19370:SF189">
    <property type="entry name" value="CYTOCHROME C MITOCHONDRIAL IMPORT FACTOR CYC2"/>
    <property type="match status" value="1"/>
</dbReference>
<dbReference type="GO" id="GO:0016491">
    <property type="term" value="F:oxidoreductase activity"/>
    <property type="evidence" value="ECO:0007669"/>
    <property type="project" value="UniProtKB-KW"/>
</dbReference>
<dbReference type="GO" id="GO:0005739">
    <property type="term" value="C:mitochondrion"/>
    <property type="evidence" value="ECO:0007669"/>
    <property type="project" value="TreeGrafter"/>
</dbReference>
<dbReference type="PROSITE" id="PS51384">
    <property type="entry name" value="FAD_FR"/>
    <property type="match status" value="1"/>
</dbReference>
<evidence type="ECO:0000256" key="5">
    <source>
        <dbReference type="ARBA" id="ARBA00022827"/>
    </source>
</evidence>
<dbReference type="Gene3D" id="2.40.30.10">
    <property type="entry name" value="Translation factors"/>
    <property type="match status" value="1"/>
</dbReference>
<keyword evidence="7" id="KW-0472">Membrane</keyword>
<keyword evidence="11" id="KW-1185">Reference proteome</keyword>
<evidence type="ECO:0000256" key="2">
    <source>
        <dbReference type="ARBA" id="ARBA00004370"/>
    </source>
</evidence>
<feature type="binding site" evidence="8">
    <location>
        <position position="127"/>
    </location>
    <ligand>
        <name>FAD</name>
        <dbReference type="ChEBI" id="CHEBI:57692"/>
    </ligand>
</feature>
<keyword evidence="4 8" id="KW-0285">Flavoprotein</keyword>
<comment type="subcellular location">
    <subcellularLocation>
        <location evidence="2">Membrane</location>
    </subcellularLocation>
</comment>